<name>A0ABR1NXL1_DIAER</name>
<evidence type="ECO:0000256" key="2">
    <source>
        <dbReference type="ARBA" id="ARBA00004613"/>
    </source>
</evidence>
<accession>A0ABR1NXL1</accession>
<organism evidence="18 19">
    <name type="scientific">Diaporthe eres</name>
    <name type="common">Phomopsis oblonga</name>
    <dbReference type="NCBI Taxonomy" id="83184"/>
    <lineage>
        <taxon>Eukaryota</taxon>
        <taxon>Fungi</taxon>
        <taxon>Dikarya</taxon>
        <taxon>Ascomycota</taxon>
        <taxon>Pezizomycotina</taxon>
        <taxon>Sordariomycetes</taxon>
        <taxon>Sordariomycetidae</taxon>
        <taxon>Diaporthales</taxon>
        <taxon>Diaporthaceae</taxon>
        <taxon>Diaporthe</taxon>
        <taxon>Diaporthe eres species complex</taxon>
    </lineage>
</organism>
<evidence type="ECO:0000256" key="16">
    <source>
        <dbReference type="SAM" id="SignalP"/>
    </source>
</evidence>
<comment type="similarity">
    <text evidence="13">Belongs to the polysaccharide monooxygenase AA9 family.</text>
</comment>
<keyword evidence="3" id="KW-0964">Secreted</keyword>
<evidence type="ECO:0000256" key="14">
    <source>
        <dbReference type="ARBA" id="ARBA00045077"/>
    </source>
</evidence>
<gene>
    <name evidence="18" type="ORF">SLS63_010247</name>
</gene>
<comment type="subcellular location">
    <subcellularLocation>
        <location evidence="2">Secreted</location>
    </subcellularLocation>
</comment>
<dbReference type="Pfam" id="PF03443">
    <property type="entry name" value="AA9"/>
    <property type="match status" value="1"/>
</dbReference>
<dbReference type="InterPro" id="IPR049892">
    <property type="entry name" value="AA9"/>
</dbReference>
<evidence type="ECO:0000256" key="1">
    <source>
        <dbReference type="ARBA" id="ARBA00001973"/>
    </source>
</evidence>
<dbReference type="PANTHER" id="PTHR33353:SF34">
    <property type="entry name" value="ENDO-BETA-1,4-GLUCANASE D"/>
    <property type="match status" value="1"/>
</dbReference>
<evidence type="ECO:0000313" key="18">
    <source>
        <dbReference type="EMBL" id="KAK7719097.1"/>
    </source>
</evidence>
<dbReference type="PANTHER" id="PTHR33353">
    <property type="entry name" value="PUTATIVE (AFU_ORTHOLOGUE AFUA_1G12560)-RELATED"/>
    <property type="match status" value="1"/>
</dbReference>
<comment type="caution">
    <text evidence="18">The sequence shown here is derived from an EMBL/GenBank/DDBJ whole genome shotgun (WGS) entry which is preliminary data.</text>
</comment>
<feature type="signal peptide" evidence="16">
    <location>
        <begin position="1"/>
        <end position="18"/>
    </location>
</feature>
<dbReference type="EC" id="1.14.99.56" evidence="15"/>
<sequence length="265" mass="28415">MIASVALLVSGLAATVLGHGMVTTFKTDGVSNQGFILDYYYAKKNGQPVPDIAAWYAENLDSGFVAPNNYGTQDINCHINATPGTLSTTVSAGGKVEFDWPATWPHPYGPIITYVAKCAADCSKADKSQLKWVKIEAVGSMLTVPYFKSTSLLIQCFIVNYSTQKWASQTLIDQGGKWTTTVPKSLAPGNYVFRHEIIALHGAGSLNGAQNYPQCFNIKITGSGTANPTGTVGTALYKNTDPGIYFNPYTTITSYAMPGPTLWTG</sequence>
<keyword evidence="9" id="KW-0503">Monooxygenase</keyword>
<keyword evidence="6" id="KW-0136">Cellulose degradation</keyword>
<dbReference type="InterPro" id="IPR005103">
    <property type="entry name" value="AA9_LPMO"/>
</dbReference>
<keyword evidence="11" id="KW-0119">Carbohydrate metabolism</keyword>
<keyword evidence="8" id="KW-0186">Copper</keyword>
<feature type="chain" id="PRO_5046814218" description="lytic cellulose monooxygenase (C4-dehydrogenating)" evidence="16">
    <location>
        <begin position="19"/>
        <end position="265"/>
    </location>
</feature>
<evidence type="ECO:0000256" key="11">
    <source>
        <dbReference type="ARBA" id="ARBA00023277"/>
    </source>
</evidence>
<evidence type="ECO:0000256" key="4">
    <source>
        <dbReference type="ARBA" id="ARBA00022723"/>
    </source>
</evidence>
<keyword evidence="12" id="KW-0624">Polysaccharide degradation</keyword>
<evidence type="ECO:0000256" key="7">
    <source>
        <dbReference type="ARBA" id="ARBA00023002"/>
    </source>
</evidence>
<evidence type="ECO:0000256" key="13">
    <source>
        <dbReference type="ARBA" id="ARBA00044502"/>
    </source>
</evidence>
<evidence type="ECO:0000256" key="12">
    <source>
        <dbReference type="ARBA" id="ARBA00023326"/>
    </source>
</evidence>
<dbReference type="CDD" id="cd21175">
    <property type="entry name" value="LPMO_AA9"/>
    <property type="match status" value="1"/>
</dbReference>
<keyword evidence="10" id="KW-1015">Disulfide bond</keyword>
<comment type="cofactor">
    <cofactor evidence="1">
        <name>Cu(2+)</name>
        <dbReference type="ChEBI" id="CHEBI:29036"/>
    </cofactor>
</comment>
<evidence type="ECO:0000256" key="10">
    <source>
        <dbReference type="ARBA" id="ARBA00023157"/>
    </source>
</evidence>
<dbReference type="Gene3D" id="2.70.50.70">
    <property type="match status" value="1"/>
</dbReference>
<reference evidence="18 19" key="1">
    <citation type="submission" date="2024-02" db="EMBL/GenBank/DDBJ databases">
        <title>De novo assembly and annotation of 12 fungi associated with fruit tree decline syndrome in Ontario, Canada.</title>
        <authorList>
            <person name="Sulman M."/>
            <person name="Ellouze W."/>
            <person name="Ilyukhin E."/>
        </authorList>
    </citation>
    <scope>NUCLEOTIDE SEQUENCE [LARGE SCALE GENOMIC DNA]</scope>
    <source>
        <strain evidence="18 19">M169</strain>
    </source>
</reference>
<keyword evidence="4" id="KW-0479">Metal-binding</keyword>
<proteinExistence type="inferred from homology"/>
<evidence type="ECO:0000256" key="9">
    <source>
        <dbReference type="ARBA" id="ARBA00023033"/>
    </source>
</evidence>
<keyword evidence="19" id="KW-1185">Reference proteome</keyword>
<evidence type="ECO:0000259" key="17">
    <source>
        <dbReference type="Pfam" id="PF03443"/>
    </source>
</evidence>
<evidence type="ECO:0000256" key="5">
    <source>
        <dbReference type="ARBA" id="ARBA00022729"/>
    </source>
</evidence>
<evidence type="ECO:0000313" key="19">
    <source>
        <dbReference type="Proteomes" id="UP001430848"/>
    </source>
</evidence>
<dbReference type="Proteomes" id="UP001430848">
    <property type="component" value="Unassembled WGS sequence"/>
</dbReference>
<feature type="domain" description="Auxiliary Activity family 9 catalytic" evidence="17">
    <location>
        <begin position="19"/>
        <end position="253"/>
    </location>
</feature>
<dbReference type="EMBL" id="JAKNSF020000082">
    <property type="protein sequence ID" value="KAK7719097.1"/>
    <property type="molecule type" value="Genomic_DNA"/>
</dbReference>
<keyword evidence="5 16" id="KW-0732">Signal</keyword>
<evidence type="ECO:0000256" key="15">
    <source>
        <dbReference type="ARBA" id="ARBA00047174"/>
    </source>
</evidence>
<protein>
    <recommendedName>
        <fullName evidence="15">lytic cellulose monooxygenase (C4-dehydrogenating)</fullName>
        <ecNumber evidence="15">1.14.99.56</ecNumber>
    </recommendedName>
</protein>
<evidence type="ECO:0000256" key="3">
    <source>
        <dbReference type="ARBA" id="ARBA00022525"/>
    </source>
</evidence>
<keyword evidence="7" id="KW-0560">Oxidoreductase</keyword>
<comment type="catalytic activity">
    <reaction evidence="14">
        <text>[(1-&gt;4)-beta-D-glucosyl]n+m + reduced acceptor + O2 = 4-dehydro-beta-D-glucosyl-[(1-&gt;4)-beta-D-glucosyl]n-1 + [(1-&gt;4)-beta-D-glucosyl]m + acceptor + H2O.</text>
        <dbReference type="EC" id="1.14.99.56"/>
    </reaction>
</comment>
<evidence type="ECO:0000256" key="6">
    <source>
        <dbReference type="ARBA" id="ARBA00023001"/>
    </source>
</evidence>
<evidence type="ECO:0000256" key="8">
    <source>
        <dbReference type="ARBA" id="ARBA00023008"/>
    </source>
</evidence>